<dbReference type="PANTHER" id="PTHR30332:SF17">
    <property type="entry name" value="TYPE IV PILIATION SYSTEM PROTEIN DR_0774-RELATED"/>
    <property type="match status" value="1"/>
</dbReference>
<evidence type="ECO:0000313" key="5">
    <source>
        <dbReference type="Proteomes" id="UP000464751"/>
    </source>
</evidence>
<evidence type="ECO:0000256" key="1">
    <source>
        <dbReference type="RuleBase" id="RU004003"/>
    </source>
</evidence>
<gene>
    <name evidence="4" type="ORF">G3A50_22080</name>
</gene>
<name>A0A6P1YT02_9HYPH</name>
<dbReference type="Pfam" id="PF00263">
    <property type="entry name" value="Secretin"/>
    <property type="match status" value="1"/>
</dbReference>
<dbReference type="PRINTS" id="PR00811">
    <property type="entry name" value="BCTERIALGSPD"/>
</dbReference>
<evidence type="ECO:0000256" key="2">
    <source>
        <dbReference type="SAM" id="SignalP"/>
    </source>
</evidence>
<dbReference type="EMBL" id="CP048631">
    <property type="protein sequence ID" value="QIB36509.1"/>
    <property type="molecule type" value="Genomic_DNA"/>
</dbReference>
<keyword evidence="2" id="KW-0732">Signal</keyword>
<sequence>MAPSRARCATSLVTIMSLLLGSLGTAAAQQTQPARANPGFVAPDFNTAFNQTGATPAAPARGIIRKTLDVGLGRSFVFTVPRAAADAYVADPKVATATVQTDRQIYITGIGPGATTILISSDDGSQIAEVEVRVARDVGSLRSILAAALPGASISVRMSADSVVLSGEVPSAAVATKAMDIAQGFVGTAERVVNAMTISASEQVMLKVTVAEVQRNVLKQLGVNAVGTWEIGDVVLGGVMSNPFGVAGQALSSTAGVISGSDGTLSVQAMEQVGVARTLAEPVLTAISGETANFLVGGEVPIPTGVTCTNDNSCQPSIEYKKFGVSLTFAPTVLSSGNISLRVATEVSDVDTQNQLTYPVGNNSTVTIPAFKLRKQETTVELPSGGSLVTAGLIQQGGRRAITGVPGLMHLPVLGALFRSRDYQREETELVIIVQPMLARPLQARQATRPDQGFADAPDPRAVFFGQVNRIIAPAGPRTNPTKAGPPVANGYYGHAGFIVD</sequence>
<dbReference type="InterPro" id="IPR004846">
    <property type="entry name" value="T2SS/T3SS_dom"/>
</dbReference>
<dbReference type="PANTHER" id="PTHR30332">
    <property type="entry name" value="PROBABLE GENERAL SECRETION PATHWAY PROTEIN D"/>
    <property type="match status" value="1"/>
</dbReference>
<keyword evidence="5" id="KW-1185">Reference proteome</keyword>
<dbReference type="AlphaFoldDB" id="A0A6P1YT02"/>
<feature type="signal peptide" evidence="2">
    <location>
        <begin position="1"/>
        <end position="27"/>
    </location>
</feature>
<dbReference type="PROSITE" id="PS50914">
    <property type="entry name" value="BON"/>
    <property type="match status" value="1"/>
</dbReference>
<dbReference type="GO" id="GO:0015627">
    <property type="term" value="C:type II protein secretion system complex"/>
    <property type="evidence" value="ECO:0007669"/>
    <property type="project" value="TreeGrafter"/>
</dbReference>
<dbReference type="Pfam" id="PF13629">
    <property type="entry name" value="T2SS-T3SS_pil_N"/>
    <property type="match status" value="1"/>
</dbReference>
<comment type="similarity">
    <text evidence="1">Belongs to the bacterial secretin family.</text>
</comment>
<dbReference type="InterPro" id="IPR050810">
    <property type="entry name" value="Bact_Secretion_Sys_Channel"/>
</dbReference>
<geneLocation type="plasmid" evidence="5">
    <name>plgm</name>
</geneLocation>
<feature type="domain" description="BON" evidence="3">
    <location>
        <begin position="130"/>
        <end position="200"/>
    </location>
</feature>
<reference evidence="4 5" key="1">
    <citation type="submission" date="2020-02" db="EMBL/GenBank/DDBJ databases">
        <authorList>
            <person name="Li G."/>
        </authorList>
    </citation>
    <scope>NUCLEOTIDE SEQUENCE [LARGE SCALE GENOMIC DNA]</scope>
    <source>
        <strain evidence="4 5">DSM 102029</strain>
        <plasmid evidence="5">plgm</plasmid>
    </source>
</reference>
<dbReference type="InterPro" id="IPR032789">
    <property type="entry name" value="T2SS-T3SS_pil_N"/>
</dbReference>
<keyword evidence="4" id="KW-0614">Plasmid</keyword>
<dbReference type="PRINTS" id="PR01032">
    <property type="entry name" value="PHAGEIV"/>
</dbReference>
<proteinExistence type="inferred from homology"/>
<protein>
    <submittedName>
        <fullName evidence="4">Type II and III secretion system protein family protein</fullName>
    </submittedName>
</protein>
<feature type="chain" id="PRO_5027088901" evidence="2">
    <location>
        <begin position="28"/>
        <end position="501"/>
    </location>
</feature>
<dbReference type="Pfam" id="PF04972">
    <property type="entry name" value="BON"/>
    <property type="match status" value="1"/>
</dbReference>
<dbReference type="KEGG" id="apra:G3A50_22080"/>
<dbReference type="InterPro" id="IPR007055">
    <property type="entry name" value="BON_dom"/>
</dbReference>
<dbReference type="GO" id="GO:0009306">
    <property type="term" value="P:protein secretion"/>
    <property type="evidence" value="ECO:0007669"/>
    <property type="project" value="InterPro"/>
</dbReference>
<evidence type="ECO:0000259" key="3">
    <source>
        <dbReference type="PROSITE" id="PS50914"/>
    </source>
</evidence>
<accession>A0A6P1YT02</accession>
<organism evidence="4 5">
    <name type="scientific">Ancylobacter pratisalsi</name>
    <dbReference type="NCBI Taxonomy" id="1745854"/>
    <lineage>
        <taxon>Bacteria</taxon>
        <taxon>Pseudomonadati</taxon>
        <taxon>Pseudomonadota</taxon>
        <taxon>Alphaproteobacteria</taxon>
        <taxon>Hyphomicrobiales</taxon>
        <taxon>Xanthobacteraceae</taxon>
        <taxon>Ancylobacter</taxon>
    </lineage>
</organism>
<dbReference type="Proteomes" id="UP000464751">
    <property type="component" value="Plasmid pLGM"/>
</dbReference>
<evidence type="ECO:0000313" key="4">
    <source>
        <dbReference type="EMBL" id="QIB36509.1"/>
    </source>
</evidence>
<dbReference type="RefSeq" id="WP_163078259.1">
    <property type="nucleotide sequence ID" value="NZ_CP048631.1"/>
</dbReference>
<dbReference type="InterPro" id="IPR001775">
    <property type="entry name" value="GspD/PilQ"/>
</dbReference>